<dbReference type="EMBL" id="JADBEK010000001">
    <property type="protein sequence ID" value="MBE1583462.1"/>
    <property type="molecule type" value="Genomic_DNA"/>
</dbReference>
<evidence type="ECO:0000313" key="2">
    <source>
        <dbReference type="EMBL" id="MBE1583462.1"/>
    </source>
</evidence>
<proteinExistence type="predicted"/>
<gene>
    <name evidence="2" type="ORF">H4W80_001720</name>
</gene>
<evidence type="ECO:0000256" key="1">
    <source>
        <dbReference type="SAM" id="MobiDB-lite"/>
    </source>
</evidence>
<keyword evidence="3" id="KW-1185">Reference proteome</keyword>
<organism evidence="2 3">
    <name type="scientific">Nonomuraea angiospora</name>
    <dbReference type="NCBI Taxonomy" id="46172"/>
    <lineage>
        <taxon>Bacteria</taxon>
        <taxon>Bacillati</taxon>
        <taxon>Actinomycetota</taxon>
        <taxon>Actinomycetes</taxon>
        <taxon>Streptosporangiales</taxon>
        <taxon>Streptosporangiaceae</taxon>
        <taxon>Nonomuraea</taxon>
    </lineage>
</organism>
<accession>A0ABR9LS25</accession>
<dbReference type="RefSeq" id="WP_192784553.1">
    <property type="nucleotide sequence ID" value="NZ_JADBEK010000001.1"/>
</dbReference>
<comment type="caution">
    <text evidence="2">The sequence shown here is derived from an EMBL/GenBank/DDBJ whole genome shotgun (WGS) entry which is preliminary data.</text>
</comment>
<evidence type="ECO:0000313" key="3">
    <source>
        <dbReference type="Proteomes" id="UP000633509"/>
    </source>
</evidence>
<name>A0ABR9LS25_9ACTN</name>
<protein>
    <submittedName>
        <fullName evidence="2">Uncharacterized protein</fullName>
    </submittedName>
</protein>
<reference evidence="2 3" key="1">
    <citation type="submission" date="2020-10" db="EMBL/GenBank/DDBJ databases">
        <title>Sequencing the genomes of 1000 actinobacteria strains.</title>
        <authorList>
            <person name="Klenk H.-P."/>
        </authorList>
    </citation>
    <scope>NUCLEOTIDE SEQUENCE [LARGE SCALE GENOMIC DNA]</scope>
    <source>
        <strain evidence="2 3">DSM 43173</strain>
    </source>
</reference>
<feature type="region of interest" description="Disordered" evidence="1">
    <location>
        <begin position="23"/>
        <end position="46"/>
    </location>
</feature>
<sequence length="75" mass="8137">MIDEAHQRGLKVIVGTPTYAVPPRGRHAGIRTGRCRTGPARTSARRSTAALVRWALAERGERPAAAVWPDRPPSV</sequence>
<dbReference type="Proteomes" id="UP000633509">
    <property type="component" value="Unassembled WGS sequence"/>
</dbReference>